<name>A0A5S3XTE0_9GAMM</name>
<dbReference type="EMBL" id="PNCL01000015">
    <property type="protein sequence ID" value="TMP61710.1"/>
    <property type="molecule type" value="Genomic_DNA"/>
</dbReference>
<evidence type="ECO:0000313" key="1">
    <source>
        <dbReference type="EMBL" id="TMP43169.1"/>
    </source>
</evidence>
<dbReference type="OrthoDB" id="6315747at2"/>
<dbReference type="EMBL" id="PNCK01000032">
    <property type="protein sequence ID" value="TMP43169.1"/>
    <property type="molecule type" value="Genomic_DNA"/>
</dbReference>
<dbReference type="Proteomes" id="UP000307706">
    <property type="component" value="Unassembled WGS sequence"/>
</dbReference>
<proteinExistence type="predicted"/>
<dbReference type="Proteomes" id="UP000305730">
    <property type="component" value="Unassembled WGS sequence"/>
</dbReference>
<dbReference type="AlphaFoldDB" id="A0A5S3XTE0"/>
<organism evidence="2 4">
    <name type="scientific">Pseudoalteromonas citrea</name>
    <dbReference type="NCBI Taxonomy" id="43655"/>
    <lineage>
        <taxon>Bacteria</taxon>
        <taxon>Pseudomonadati</taxon>
        <taxon>Pseudomonadota</taxon>
        <taxon>Gammaproteobacteria</taxon>
        <taxon>Alteromonadales</taxon>
        <taxon>Pseudoalteromonadaceae</taxon>
        <taxon>Pseudoalteromonas</taxon>
    </lineage>
</organism>
<sequence>MIVSNSMNLTATNPYTASAGAAANTTTGTTHQPNTDTVTISNAAKQAESNWQNIATKYNVHSITAPQMRTLSRDLFDSGFIGAGEMMAIGAPTSMLEDPTIQHDLLNDMRHTFKLSSALSGHTEQAKTTYLNAIDVLEHLAQSGDQLPDEYK</sequence>
<evidence type="ECO:0000313" key="3">
    <source>
        <dbReference type="Proteomes" id="UP000305730"/>
    </source>
</evidence>
<keyword evidence="3" id="KW-1185">Reference proteome</keyword>
<reference evidence="3 4" key="1">
    <citation type="submission" date="2017-12" db="EMBL/GenBank/DDBJ databases">
        <authorList>
            <person name="Paulsen S."/>
            <person name="Gram L.K."/>
        </authorList>
    </citation>
    <scope>NUCLEOTIDE SEQUENCE [LARGE SCALE GENOMIC DNA]</scope>
    <source>
        <strain evidence="2 4">S2231</strain>
        <strain evidence="1 3">S2233</strain>
    </source>
</reference>
<protein>
    <submittedName>
        <fullName evidence="2">Uncharacterized protein</fullName>
    </submittedName>
</protein>
<comment type="caution">
    <text evidence="2">The sequence shown here is derived from an EMBL/GenBank/DDBJ whole genome shotgun (WGS) entry which is preliminary data.</text>
</comment>
<evidence type="ECO:0000313" key="2">
    <source>
        <dbReference type="EMBL" id="TMP61710.1"/>
    </source>
</evidence>
<gene>
    <name evidence="2" type="ORF">CWB96_03435</name>
    <name evidence="1" type="ORF">CWB97_09820</name>
</gene>
<reference evidence="4" key="2">
    <citation type="submission" date="2019-06" db="EMBL/GenBank/DDBJ databases">
        <title>Co-occurence of chitin degradation, pigmentation and bioactivity in marine Pseudoalteromonas.</title>
        <authorList>
            <person name="Sonnenschein E.C."/>
            <person name="Bech P.K."/>
        </authorList>
    </citation>
    <scope>NUCLEOTIDE SEQUENCE [LARGE SCALE GENOMIC DNA]</scope>
    <source>
        <strain evidence="4">S2231</strain>
    </source>
</reference>
<reference evidence="2" key="3">
    <citation type="submission" date="2019-09" db="EMBL/GenBank/DDBJ databases">
        <title>Co-occurence of chitin degradation, pigmentation and bioactivity in marine Pseudoalteromonas.</title>
        <authorList>
            <person name="Sonnenschein E.C."/>
            <person name="Bech P.K."/>
        </authorList>
    </citation>
    <scope>NUCLEOTIDE SEQUENCE</scope>
    <source>
        <strain evidence="2">S2231</strain>
        <strain evidence="1 3">S2233</strain>
    </source>
</reference>
<accession>A0A5S3XTE0</accession>
<evidence type="ECO:0000313" key="4">
    <source>
        <dbReference type="Proteomes" id="UP000307706"/>
    </source>
</evidence>
<dbReference type="RefSeq" id="WP_138596854.1">
    <property type="nucleotide sequence ID" value="NZ_PNCK01000032.1"/>
</dbReference>